<evidence type="ECO:0000313" key="2">
    <source>
        <dbReference type="EMBL" id="OMP05539.1"/>
    </source>
</evidence>
<dbReference type="Proteomes" id="UP000187203">
    <property type="component" value="Unassembled WGS sequence"/>
</dbReference>
<protein>
    <submittedName>
        <fullName evidence="2">Serine incorporator 1-like protein</fullName>
    </submittedName>
</protein>
<feature type="chain" id="PRO_5013340175" evidence="1">
    <location>
        <begin position="19"/>
        <end position="85"/>
    </location>
</feature>
<dbReference type="OrthoDB" id="5963193at2759"/>
<name>A0A1R3KER0_9ROSI</name>
<comment type="caution">
    <text evidence="2">The sequence shown here is derived from an EMBL/GenBank/DDBJ whole genome shotgun (WGS) entry which is preliminary data.</text>
</comment>
<proteinExistence type="predicted"/>
<evidence type="ECO:0000256" key="1">
    <source>
        <dbReference type="SAM" id="SignalP"/>
    </source>
</evidence>
<organism evidence="2 3">
    <name type="scientific">Corchorus olitorius</name>
    <dbReference type="NCBI Taxonomy" id="93759"/>
    <lineage>
        <taxon>Eukaryota</taxon>
        <taxon>Viridiplantae</taxon>
        <taxon>Streptophyta</taxon>
        <taxon>Embryophyta</taxon>
        <taxon>Tracheophyta</taxon>
        <taxon>Spermatophyta</taxon>
        <taxon>Magnoliopsida</taxon>
        <taxon>eudicotyledons</taxon>
        <taxon>Gunneridae</taxon>
        <taxon>Pentapetalae</taxon>
        <taxon>rosids</taxon>
        <taxon>malvids</taxon>
        <taxon>Malvales</taxon>
        <taxon>Malvaceae</taxon>
        <taxon>Grewioideae</taxon>
        <taxon>Apeibeae</taxon>
        <taxon>Corchorus</taxon>
    </lineage>
</organism>
<keyword evidence="3" id="KW-1185">Reference proteome</keyword>
<dbReference type="AlphaFoldDB" id="A0A1R3KER0"/>
<sequence length="85" mass="9404">MSFVVAVLAMVIAKFSTGIDSQCFQVNNAGSPGIIMNYDDLSKVVDEHSGDWIFKASSMNFKQDKARTSHSDSVLSFFITLFFPD</sequence>
<keyword evidence="1" id="KW-0732">Signal</keyword>
<gene>
    <name evidence="2" type="ORF">COLO4_08763</name>
</gene>
<accession>A0A1R3KER0</accession>
<reference evidence="3" key="1">
    <citation type="submission" date="2013-09" db="EMBL/GenBank/DDBJ databases">
        <title>Corchorus olitorius genome sequencing.</title>
        <authorList>
            <person name="Alam M."/>
            <person name="Haque M.S."/>
            <person name="Islam M.S."/>
            <person name="Emdad E.M."/>
            <person name="Islam M.M."/>
            <person name="Ahmed B."/>
            <person name="Halim A."/>
            <person name="Hossen Q.M.M."/>
            <person name="Hossain M.Z."/>
            <person name="Ahmed R."/>
            <person name="Khan M.M."/>
            <person name="Islam R."/>
            <person name="Rashid M.M."/>
            <person name="Khan S.A."/>
            <person name="Rahman M.S."/>
            <person name="Alam M."/>
            <person name="Yahiya A.S."/>
            <person name="Khan M.S."/>
            <person name="Azam M.S."/>
            <person name="Haque T."/>
            <person name="Lashkar M.Z.H."/>
            <person name="Akhand A.I."/>
            <person name="Morshed G."/>
            <person name="Roy S."/>
            <person name="Uddin K.S."/>
            <person name="Rabeya T."/>
            <person name="Hossain A.S."/>
            <person name="Chowdhury A."/>
            <person name="Snigdha A.R."/>
            <person name="Mortoza M.S."/>
            <person name="Matin S.A."/>
            <person name="Hoque S.M.E."/>
            <person name="Islam M.K."/>
            <person name="Roy D.K."/>
            <person name="Haider R."/>
            <person name="Moosa M.M."/>
            <person name="Elias S.M."/>
            <person name="Hasan A.M."/>
            <person name="Jahan S."/>
            <person name="Shafiuddin M."/>
            <person name="Mahmood N."/>
            <person name="Shommy N.S."/>
        </authorList>
    </citation>
    <scope>NUCLEOTIDE SEQUENCE [LARGE SCALE GENOMIC DNA]</scope>
    <source>
        <strain evidence="3">cv. O-4</strain>
    </source>
</reference>
<feature type="signal peptide" evidence="1">
    <location>
        <begin position="1"/>
        <end position="18"/>
    </location>
</feature>
<dbReference type="EMBL" id="AWUE01013943">
    <property type="protein sequence ID" value="OMP05539.1"/>
    <property type="molecule type" value="Genomic_DNA"/>
</dbReference>
<evidence type="ECO:0000313" key="3">
    <source>
        <dbReference type="Proteomes" id="UP000187203"/>
    </source>
</evidence>